<organism evidence="6 7">
    <name type="scientific">Candidatus Sulfurimonas baltica</name>
    <dbReference type="NCBI Taxonomy" id="2740404"/>
    <lineage>
        <taxon>Bacteria</taxon>
        <taxon>Pseudomonadati</taxon>
        <taxon>Campylobacterota</taxon>
        <taxon>Epsilonproteobacteria</taxon>
        <taxon>Campylobacterales</taxon>
        <taxon>Sulfurimonadaceae</taxon>
        <taxon>Sulfurimonas</taxon>
    </lineage>
</organism>
<dbReference type="InterPro" id="IPR009056">
    <property type="entry name" value="Cyt_c-like_dom"/>
</dbReference>
<gene>
    <name evidence="6" type="ORF">HUE88_11085</name>
</gene>
<dbReference type="PROSITE" id="PS51007">
    <property type="entry name" value="CYTC"/>
    <property type="match status" value="1"/>
</dbReference>
<dbReference type="InterPro" id="IPR036909">
    <property type="entry name" value="Cyt_c-like_dom_sf"/>
</dbReference>
<keyword evidence="3 4" id="KW-0408">Iron</keyword>
<protein>
    <submittedName>
        <fullName evidence="6">Cytochrome C</fullName>
    </submittedName>
</protein>
<dbReference type="EMBL" id="CP054492">
    <property type="protein sequence ID" value="QOY53495.1"/>
    <property type="molecule type" value="Genomic_DNA"/>
</dbReference>
<name>A0A7S7LY36_9BACT</name>
<dbReference type="KEGG" id="sbal:HUE88_11085"/>
<dbReference type="GO" id="GO:0020037">
    <property type="term" value="F:heme binding"/>
    <property type="evidence" value="ECO:0007669"/>
    <property type="project" value="InterPro"/>
</dbReference>
<evidence type="ECO:0000256" key="4">
    <source>
        <dbReference type="PROSITE-ProRule" id="PRU00433"/>
    </source>
</evidence>
<keyword evidence="1 4" id="KW-0349">Heme</keyword>
<feature type="domain" description="Cytochrome c" evidence="5">
    <location>
        <begin position="1"/>
        <end position="87"/>
    </location>
</feature>
<evidence type="ECO:0000259" key="5">
    <source>
        <dbReference type="PROSITE" id="PS51007"/>
    </source>
</evidence>
<dbReference type="AlphaFoldDB" id="A0A7S7LY36"/>
<dbReference type="GO" id="GO:0046872">
    <property type="term" value="F:metal ion binding"/>
    <property type="evidence" value="ECO:0007669"/>
    <property type="project" value="UniProtKB-KW"/>
</dbReference>
<dbReference type="GO" id="GO:0009055">
    <property type="term" value="F:electron transfer activity"/>
    <property type="evidence" value="ECO:0007669"/>
    <property type="project" value="InterPro"/>
</dbReference>
<evidence type="ECO:0000256" key="3">
    <source>
        <dbReference type="ARBA" id="ARBA00023004"/>
    </source>
</evidence>
<keyword evidence="2 4" id="KW-0479">Metal-binding</keyword>
<sequence>MFNGNCITCHKETQTISAPSVVKFKEVYKNAFPEKEEFINYMSTWVFNPKAESSLMQDSIQKHGLMPHLSYDIDTLKEISAYIYETDFTTRGGKYWSK</sequence>
<accession>A0A7S7LY36</accession>
<keyword evidence="7" id="KW-1185">Reference proteome</keyword>
<reference evidence="6 7" key="1">
    <citation type="submission" date="2020-05" db="EMBL/GenBank/DDBJ databases">
        <title>Sulfurimonas marisnigri, sp. nov., and Sulfurimonas baltica, sp. nov., manganese oxide reducing chemolithoautotrophs of the class Epsilonproteobacteria isolated from the pelagic redoxclines of the Black and Baltic Seas and emended description of the genus Sulfurimonas.</title>
        <authorList>
            <person name="Henkel J.V."/>
            <person name="Laudan C."/>
            <person name="Werner J."/>
            <person name="Neu T."/>
            <person name="Plewe S."/>
            <person name="Sproer C."/>
            <person name="Bunk B."/>
            <person name="Schulz-Vogt H.N."/>
        </authorList>
    </citation>
    <scope>NUCLEOTIDE SEQUENCE [LARGE SCALE GENOMIC DNA]</scope>
    <source>
        <strain evidence="6 7">GD2</strain>
    </source>
</reference>
<proteinExistence type="predicted"/>
<evidence type="ECO:0000313" key="6">
    <source>
        <dbReference type="EMBL" id="QOY53495.1"/>
    </source>
</evidence>
<evidence type="ECO:0000256" key="1">
    <source>
        <dbReference type="ARBA" id="ARBA00022617"/>
    </source>
</evidence>
<dbReference type="Gene3D" id="1.10.760.10">
    <property type="entry name" value="Cytochrome c-like domain"/>
    <property type="match status" value="1"/>
</dbReference>
<dbReference type="Proteomes" id="UP000593994">
    <property type="component" value="Chromosome"/>
</dbReference>
<evidence type="ECO:0000313" key="7">
    <source>
        <dbReference type="Proteomes" id="UP000593994"/>
    </source>
</evidence>
<dbReference type="SUPFAM" id="SSF46626">
    <property type="entry name" value="Cytochrome c"/>
    <property type="match status" value="1"/>
</dbReference>
<evidence type="ECO:0000256" key="2">
    <source>
        <dbReference type="ARBA" id="ARBA00022723"/>
    </source>
</evidence>